<dbReference type="Gene3D" id="2.60.120.260">
    <property type="entry name" value="Galactose-binding domain-like"/>
    <property type="match status" value="1"/>
</dbReference>
<evidence type="ECO:0000256" key="1">
    <source>
        <dbReference type="ARBA" id="ARBA00009865"/>
    </source>
</evidence>
<evidence type="ECO:0000256" key="2">
    <source>
        <dbReference type="ARBA" id="ARBA00022801"/>
    </source>
</evidence>
<sequence length="469" mass="52907">MKRLTIIFLFVCITICSYGQARFKQPVYNAIHSGVPWFDQHGNTVSAHGAGIIKEGDRYYLFGEFKTDSANVFNGFACYSSADLCNWTFERMALPVQEEGKLGKNRVGERPKVMKSQATGEYVMFMHVDSLDYKDQYVGYATAQHITGPYTFKGPILYEGKPIRRWDMGAFQDEDGTGYLLVHHGDIYQLTADYRGIEKQVASRVPGMGESPAMLKKDGVYFLLSSNLTSWERNDNQYHTARNIAGPWTEQGLFAPEGSLTWNSQCSFVLPIMGPQDTTFMYMGDRWSFPKQNSAATYVWQPLEIDGERLSIPAYQESWTIDLSTGQHKLLQTRGREIELKDLDAGVSFQGNWQADSIETYRSDNKGDRFSYTFTGTGLKLYGLARPDGGYAQICIQDQKGNTVVESIVDMYCLYPTETLKFVSPALPKDTYTIVVTVMGERGNWSDKRRSNYGSTGYGVALKRIAVQP</sequence>
<dbReference type="SUPFAM" id="SSF75005">
    <property type="entry name" value="Arabinanase/levansucrase/invertase"/>
    <property type="match status" value="1"/>
</dbReference>
<evidence type="ECO:0000313" key="6">
    <source>
        <dbReference type="Proteomes" id="UP000651112"/>
    </source>
</evidence>
<evidence type="ECO:0000313" key="5">
    <source>
        <dbReference type="EMBL" id="MBD1423270.1"/>
    </source>
</evidence>
<accession>A0ABR7XW49</accession>
<keyword evidence="6" id="KW-1185">Reference proteome</keyword>
<dbReference type="Gene3D" id="2.115.10.20">
    <property type="entry name" value="Glycosyl hydrolase domain, family 43"/>
    <property type="match status" value="1"/>
</dbReference>
<evidence type="ECO:0000256" key="4">
    <source>
        <dbReference type="RuleBase" id="RU361187"/>
    </source>
</evidence>
<organism evidence="5 6">
    <name type="scientific">Sphingobacterium chuzhouense</name>
    <dbReference type="NCBI Taxonomy" id="1742264"/>
    <lineage>
        <taxon>Bacteria</taxon>
        <taxon>Pseudomonadati</taxon>
        <taxon>Bacteroidota</taxon>
        <taxon>Sphingobacteriia</taxon>
        <taxon>Sphingobacteriales</taxon>
        <taxon>Sphingobacteriaceae</taxon>
        <taxon>Sphingobacterium</taxon>
    </lineage>
</organism>
<dbReference type="InterPro" id="IPR006710">
    <property type="entry name" value="Glyco_hydro_43"/>
</dbReference>
<proteinExistence type="inferred from homology"/>
<dbReference type="Pfam" id="PF04616">
    <property type="entry name" value="Glyco_hydro_43"/>
    <property type="match status" value="1"/>
</dbReference>
<dbReference type="CDD" id="cd18821">
    <property type="entry name" value="GH43_Pc3Gal43A-like"/>
    <property type="match status" value="1"/>
</dbReference>
<dbReference type="RefSeq" id="WP_190315070.1">
    <property type="nucleotide sequence ID" value="NZ_JACNYL010000004.1"/>
</dbReference>
<dbReference type="Proteomes" id="UP000651112">
    <property type="component" value="Unassembled WGS sequence"/>
</dbReference>
<dbReference type="InterPro" id="IPR023296">
    <property type="entry name" value="Glyco_hydro_beta-prop_sf"/>
</dbReference>
<reference evidence="5 6" key="1">
    <citation type="submission" date="2020-08" db="EMBL/GenBank/DDBJ databases">
        <title>Sphingobacterium sp. DN00404 isolated from aquaculture water.</title>
        <authorList>
            <person name="Zhang M."/>
        </authorList>
    </citation>
    <scope>NUCLEOTIDE SEQUENCE [LARGE SCALE GENOMIC DNA]</scope>
    <source>
        <strain evidence="5 6">KCTC 42746</strain>
    </source>
</reference>
<comment type="similarity">
    <text evidence="1 4">Belongs to the glycosyl hydrolase 43 family.</text>
</comment>
<comment type="caution">
    <text evidence="5">The sequence shown here is derived from an EMBL/GenBank/DDBJ whole genome shotgun (WGS) entry which is preliminary data.</text>
</comment>
<gene>
    <name evidence="5" type="ORF">H8B21_17020</name>
</gene>
<evidence type="ECO:0000256" key="3">
    <source>
        <dbReference type="ARBA" id="ARBA00023295"/>
    </source>
</evidence>
<keyword evidence="2 4" id="KW-0378">Hydrolase</keyword>
<keyword evidence="3 4" id="KW-0326">Glycosidase</keyword>
<dbReference type="PANTHER" id="PTHR22925">
    <property type="entry name" value="GLYCOSYL HYDROLASE 43 FAMILY MEMBER"/>
    <property type="match status" value="1"/>
</dbReference>
<name>A0ABR7XW49_9SPHI</name>
<dbReference type="EMBL" id="JACNYL010000004">
    <property type="protein sequence ID" value="MBD1423270.1"/>
    <property type="molecule type" value="Genomic_DNA"/>
</dbReference>
<protein>
    <submittedName>
        <fullName evidence="5">Family 43 glycosylhydrolase</fullName>
    </submittedName>
</protein>
<dbReference type="PANTHER" id="PTHR22925:SF3">
    <property type="entry name" value="GLYCOSYL HYDROLASE FAMILY PROTEIN 43"/>
    <property type="match status" value="1"/>
</dbReference>